<protein>
    <submittedName>
        <fullName evidence="3">Uncharacterized protein</fullName>
    </submittedName>
</protein>
<keyword evidence="2" id="KW-0732">Signal</keyword>
<evidence type="ECO:0000313" key="3">
    <source>
        <dbReference type="EMBL" id="KAA9107784.1"/>
    </source>
</evidence>
<feature type="region of interest" description="Disordered" evidence="1">
    <location>
        <begin position="31"/>
        <end position="59"/>
    </location>
</feature>
<feature type="compositionally biased region" description="Low complexity" evidence="1">
    <location>
        <begin position="31"/>
        <end position="47"/>
    </location>
</feature>
<comment type="caution">
    <text evidence="3">The sequence shown here is derived from an EMBL/GenBank/DDBJ whole genome shotgun (WGS) entry which is preliminary data.</text>
</comment>
<dbReference type="OrthoDB" id="5005342at2"/>
<sequence>MVANRKALRWTAPLALAAALSLAACSTPPWATPSSSSATPTASVSPAQPVPNDLSTGATARSLTTGPLAVSINYWSTLSMDKWNPGALKPVSLSLITKITPNDGQKVYLQRATMIATPASATQTFDPLSPQVDSATTSPGYLVLDPYSYSQTFTVGPTPEGATYVTLDFTYEFLVQSTPTSTEYAKQTATDTITVAVTP</sequence>
<feature type="chain" id="PRO_5023889942" evidence="2">
    <location>
        <begin position="32"/>
        <end position="199"/>
    </location>
</feature>
<reference evidence="4" key="1">
    <citation type="submission" date="2019-09" db="EMBL/GenBank/DDBJ databases">
        <title>Mumia zhuanghuii sp. nov. isolated from the intestinal contents of plateau pika (Ochotona curzoniae) in the Qinghai-Tibet plateau of China.</title>
        <authorList>
            <person name="Tian Z."/>
        </authorList>
    </citation>
    <scope>NUCLEOTIDE SEQUENCE [LARGE SCALE GENOMIC DNA]</scope>
    <source>
        <strain evidence="4">JCM 30598</strain>
    </source>
</reference>
<dbReference type="AlphaFoldDB" id="A0A5J5J1B9"/>
<evidence type="ECO:0000313" key="4">
    <source>
        <dbReference type="Proteomes" id="UP000325827"/>
    </source>
</evidence>
<evidence type="ECO:0000256" key="1">
    <source>
        <dbReference type="SAM" id="MobiDB-lite"/>
    </source>
</evidence>
<dbReference type="PROSITE" id="PS51257">
    <property type="entry name" value="PROKAR_LIPOPROTEIN"/>
    <property type="match status" value="1"/>
</dbReference>
<keyword evidence="4" id="KW-1185">Reference proteome</keyword>
<evidence type="ECO:0000256" key="2">
    <source>
        <dbReference type="SAM" id="SignalP"/>
    </source>
</evidence>
<accession>A0A5J5J1B9</accession>
<dbReference type="Proteomes" id="UP000325827">
    <property type="component" value="Unassembled WGS sequence"/>
</dbReference>
<gene>
    <name evidence="3" type="ORF">F6B43_10115</name>
</gene>
<proteinExistence type="predicted"/>
<dbReference type="EMBL" id="VYSA01000002">
    <property type="protein sequence ID" value="KAA9107784.1"/>
    <property type="molecule type" value="Genomic_DNA"/>
</dbReference>
<name>A0A5J5J1B9_9MICO</name>
<organism evidence="3 4">
    <name type="scientific">Microbacterium rhizomatis</name>
    <dbReference type="NCBI Taxonomy" id="1631477"/>
    <lineage>
        <taxon>Bacteria</taxon>
        <taxon>Bacillati</taxon>
        <taxon>Actinomycetota</taxon>
        <taxon>Actinomycetes</taxon>
        <taxon>Micrococcales</taxon>
        <taxon>Microbacteriaceae</taxon>
        <taxon>Microbacterium</taxon>
    </lineage>
</organism>
<feature type="signal peptide" evidence="2">
    <location>
        <begin position="1"/>
        <end position="31"/>
    </location>
</feature>
<dbReference type="RefSeq" id="WP_150448819.1">
    <property type="nucleotide sequence ID" value="NZ_VYSA01000002.1"/>
</dbReference>